<reference evidence="2 3" key="1">
    <citation type="journal article" date="2004" name="Nature">
        <title>Genome sequence of the ultrasmall unicellular red alga Cyanidioschyzon merolae 10D.</title>
        <authorList>
            <person name="Matsuzaki M."/>
            <person name="Misumi O."/>
            <person name="Shin-i T."/>
            <person name="Maruyama S."/>
            <person name="Takahara M."/>
            <person name="Miyagishima S."/>
            <person name="Mori T."/>
            <person name="Nishida K."/>
            <person name="Yagisawa F."/>
            <person name="Nishida K."/>
            <person name="Yoshida Y."/>
            <person name="Nishimura Y."/>
            <person name="Nakao S."/>
            <person name="Kobayashi T."/>
            <person name="Momoyama Y."/>
            <person name="Higashiyama T."/>
            <person name="Minoda A."/>
            <person name="Sano M."/>
            <person name="Nomoto H."/>
            <person name="Oishi K."/>
            <person name="Hayashi H."/>
            <person name="Ohta F."/>
            <person name="Nishizaka S."/>
            <person name="Haga S."/>
            <person name="Miura S."/>
            <person name="Morishita T."/>
            <person name="Kabeya Y."/>
            <person name="Terasawa K."/>
            <person name="Suzuki Y."/>
            <person name="Ishii Y."/>
            <person name="Asakawa S."/>
            <person name="Takano H."/>
            <person name="Ohta N."/>
            <person name="Kuroiwa H."/>
            <person name="Tanaka K."/>
            <person name="Shimizu N."/>
            <person name="Sugano S."/>
            <person name="Sato N."/>
            <person name="Nozaki H."/>
            <person name="Ogasawara N."/>
            <person name="Kohara Y."/>
            <person name="Kuroiwa T."/>
        </authorList>
    </citation>
    <scope>NUCLEOTIDE SEQUENCE [LARGE SCALE GENOMIC DNA]</scope>
    <source>
        <strain evidence="2 3">10D</strain>
    </source>
</reference>
<dbReference type="Gramene" id="CMA129CT">
    <property type="protein sequence ID" value="CMA129CT"/>
    <property type="gene ID" value="CMA129C"/>
</dbReference>
<accession>M1V6D5</accession>
<organism evidence="2 3">
    <name type="scientific">Cyanidioschyzon merolae (strain NIES-3377 / 10D)</name>
    <name type="common">Unicellular red alga</name>
    <dbReference type="NCBI Taxonomy" id="280699"/>
    <lineage>
        <taxon>Eukaryota</taxon>
        <taxon>Rhodophyta</taxon>
        <taxon>Bangiophyceae</taxon>
        <taxon>Cyanidiales</taxon>
        <taxon>Cyanidiaceae</taxon>
        <taxon>Cyanidioschyzon</taxon>
    </lineage>
</organism>
<reference evidence="2 3" key="2">
    <citation type="journal article" date="2007" name="BMC Biol.">
        <title>A 100%-complete sequence reveals unusually simple genomic features in the hot-spring red alga Cyanidioschyzon merolae.</title>
        <authorList>
            <person name="Nozaki H."/>
            <person name="Takano H."/>
            <person name="Misumi O."/>
            <person name="Terasawa K."/>
            <person name="Matsuzaki M."/>
            <person name="Maruyama S."/>
            <person name="Nishida K."/>
            <person name="Yagisawa F."/>
            <person name="Yoshida Y."/>
            <person name="Fujiwara T."/>
            <person name="Takio S."/>
            <person name="Tamura K."/>
            <person name="Chung S.J."/>
            <person name="Nakamura S."/>
            <person name="Kuroiwa H."/>
            <person name="Tanaka K."/>
            <person name="Sato N."/>
            <person name="Kuroiwa T."/>
        </authorList>
    </citation>
    <scope>NUCLEOTIDE SEQUENCE [LARGE SCALE GENOMIC DNA]</scope>
    <source>
        <strain evidence="2 3">10D</strain>
    </source>
</reference>
<feature type="region of interest" description="Disordered" evidence="1">
    <location>
        <begin position="84"/>
        <end position="151"/>
    </location>
</feature>
<dbReference type="RefSeq" id="XP_005535105.1">
    <property type="nucleotide sequence ID" value="XM_005535048.1"/>
</dbReference>
<sequence length="268" mass="29534">MHARFTDFFEQMFMHACMHCDGHVTRSLDECTHRAHASSGNGCAYSARCAHTLPPHSLIHSLSCFSRDNVRALLYRNVRKSVPVHPGALGAPMGNRPSTERRLAGDATRQPPPPPPPGRSVNARNGPTSSTSTTSVPWMPQQAPGPASESPPTFTMAAGTRHIYAPSLPIRPLTEVPYYPYLRYRVVVEDEYGSLLVVTREGLRRQRDAIRVACETEADPYALIALATWQQRKARVSPVELDQVCPPQRFASLEANDAHTVETTAAQT</sequence>
<dbReference type="GeneID" id="16992126"/>
<protein>
    <submittedName>
        <fullName evidence="2">Uncharacterized protein</fullName>
    </submittedName>
</protein>
<dbReference type="AlphaFoldDB" id="M1V6D5"/>
<evidence type="ECO:0000256" key="1">
    <source>
        <dbReference type="SAM" id="MobiDB-lite"/>
    </source>
</evidence>
<dbReference type="OrthoDB" id="11315at2763"/>
<keyword evidence="3" id="KW-1185">Reference proteome</keyword>
<proteinExistence type="predicted"/>
<dbReference type="KEGG" id="cme:CYME_CMA129C"/>
<dbReference type="HOGENOM" id="CLU_1039595_0_0_1"/>
<name>M1V6D5_CYAM1</name>
<gene>
    <name evidence="2" type="ORF">CYME_CMA129C</name>
</gene>
<evidence type="ECO:0000313" key="2">
    <source>
        <dbReference type="EMBL" id="BAM78819.1"/>
    </source>
</evidence>
<dbReference type="EMBL" id="AP006483">
    <property type="protein sequence ID" value="BAM78819.1"/>
    <property type="molecule type" value="Genomic_DNA"/>
</dbReference>
<evidence type="ECO:0000313" key="3">
    <source>
        <dbReference type="Proteomes" id="UP000007014"/>
    </source>
</evidence>
<dbReference type="Proteomes" id="UP000007014">
    <property type="component" value="Chromosome 1"/>
</dbReference>